<comment type="caution">
    <text evidence="1">The sequence shown here is derived from an EMBL/GenBank/DDBJ whole genome shotgun (WGS) entry which is preliminary data.</text>
</comment>
<accession>A0A930Y1X7</accession>
<sequence length="272" mass="30748">MGGRLAIIYDFDGTLIDGEMVDPIIRDLGLEPAAFWQRCDATAREQRMDRVCCYMHLLLEEAKKQDRPLTLDYMHKTGAALHLRPGLEGRDGWFDGVNEACAQHGLRAEHYVITSGLAEIVEATPVAARTARVFGSRFFYGADGAAAWPAQVVNYTTKTQYLFRINKNRLDERDEEAPNDYMAPEDRPTPFENMVFIGDGYTDIPCFSLIKKEKGYAVAVLRDENEGAKQGLEKLHVDGRIDLFSLTRHFEREGKLFESIQRIAAKRGKKPA</sequence>
<proteinExistence type="predicted"/>
<dbReference type="GO" id="GO:0016787">
    <property type="term" value="F:hydrolase activity"/>
    <property type="evidence" value="ECO:0007669"/>
    <property type="project" value="UniProtKB-KW"/>
</dbReference>
<dbReference type="SUPFAM" id="SSF56784">
    <property type="entry name" value="HAD-like"/>
    <property type="match status" value="1"/>
</dbReference>
<dbReference type="Pfam" id="PF12710">
    <property type="entry name" value="HAD"/>
    <property type="match status" value="1"/>
</dbReference>
<dbReference type="Proteomes" id="UP000604381">
    <property type="component" value="Unassembled WGS sequence"/>
</dbReference>
<dbReference type="Gene3D" id="3.40.50.1000">
    <property type="entry name" value="HAD superfamily/HAD-like"/>
    <property type="match status" value="1"/>
</dbReference>
<evidence type="ECO:0000313" key="2">
    <source>
        <dbReference type="Proteomes" id="UP000604381"/>
    </source>
</evidence>
<dbReference type="EMBL" id="JADHEI010000052">
    <property type="protein sequence ID" value="MBF2735805.1"/>
    <property type="molecule type" value="Genomic_DNA"/>
</dbReference>
<dbReference type="InterPro" id="IPR023214">
    <property type="entry name" value="HAD_sf"/>
</dbReference>
<protein>
    <submittedName>
        <fullName evidence="1">Haloacid dehalogenase-like hydrolase</fullName>
    </submittedName>
</protein>
<organism evidence="1 2">
    <name type="scientific">Candidatus Amphirhobacter heronislandensis</name>
    <dbReference type="NCBI Taxonomy" id="1732024"/>
    <lineage>
        <taxon>Bacteria</taxon>
        <taxon>Pseudomonadati</taxon>
        <taxon>Pseudomonadota</taxon>
        <taxon>Gammaproteobacteria</taxon>
        <taxon>Candidatus Tethybacterales</taxon>
        <taxon>Candidatus Tethybacteraceae</taxon>
        <taxon>Candidatus Amphirhobacter</taxon>
    </lineage>
</organism>
<name>A0A930Y1X7_9GAMM</name>
<dbReference type="AlphaFoldDB" id="A0A930Y1X7"/>
<reference evidence="1" key="1">
    <citation type="submission" date="2020-10" db="EMBL/GenBank/DDBJ databases">
        <title>An improved Amphimedon queenslandica hologenome assembly reveals how three proteobacterial symbionts can extend the metabolic phenotypic of their marine sponge host.</title>
        <authorList>
            <person name="Degnan B."/>
            <person name="Degnan S."/>
            <person name="Xiang X."/>
        </authorList>
    </citation>
    <scope>NUCLEOTIDE SEQUENCE</scope>
    <source>
        <strain evidence="1">AqS2</strain>
    </source>
</reference>
<keyword evidence="2" id="KW-1185">Reference proteome</keyword>
<evidence type="ECO:0000313" key="1">
    <source>
        <dbReference type="EMBL" id="MBF2735805.1"/>
    </source>
</evidence>
<gene>
    <name evidence="1" type="ORF">ISN26_07035</name>
</gene>
<dbReference type="InterPro" id="IPR036412">
    <property type="entry name" value="HAD-like_sf"/>
</dbReference>